<evidence type="ECO:0000313" key="2">
    <source>
        <dbReference type="Proteomes" id="UP000318422"/>
    </source>
</evidence>
<dbReference type="Proteomes" id="UP000318422">
    <property type="component" value="Unassembled WGS sequence"/>
</dbReference>
<sequence>MTLPGDVVGQEIGAPRGLLTGVALSRISVWIPYGAKKATRKWPKSLILWRARDDSNVRPLPSEGWLALCVF</sequence>
<proteinExistence type="predicted"/>
<keyword evidence="2" id="KW-1185">Reference proteome</keyword>
<accession>A0A4Y4D0B6</accession>
<dbReference type="AlphaFoldDB" id="A0A4Y4D0B6"/>
<evidence type="ECO:0000313" key="1">
    <source>
        <dbReference type="EMBL" id="GEC97792.1"/>
    </source>
</evidence>
<protein>
    <submittedName>
        <fullName evidence="1">Uncharacterized protein</fullName>
    </submittedName>
</protein>
<dbReference type="EMBL" id="BJNV01000131">
    <property type="protein sequence ID" value="GEC97792.1"/>
    <property type="molecule type" value="Genomic_DNA"/>
</dbReference>
<name>A0A4Y4D0B6_ZOORA</name>
<gene>
    <name evidence="1" type="ORF">ZRA01_38650</name>
</gene>
<reference evidence="1 2" key="1">
    <citation type="submission" date="2019-06" db="EMBL/GenBank/DDBJ databases">
        <title>Whole genome shotgun sequence of Zoogloea ramigera NBRC 15342.</title>
        <authorList>
            <person name="Hosoyama A."/>
            <person name="Uohara A."/>
            <person name="Ohji S."/>
            <person name="Ichikawa N."/>
        </authorList>
    </citation>
    <scope>NUCLEOTIDE SEQUENCE [LARGE SCALE GENOMIC DNA]</scope>
    <source>
        <strain evidence="1 2">NBRC 15342</strain>
    </source>
</reference>
<organism evidence="1 2">
    <name type="scientific">Zoogloea ramigera</name>
    <dbReference type="NCBI Taxonomy" id="350"/>
    <lineage>
        <taxon>Bacteria</taxon>
        <taxon>Pseudomonadati</taxon>
        <taxon>Pseudomonadota</taxon>
        <taxon>Betaproteobacteria</taxon>
        <taxon>Rhodocyclales</taxon>
        <taxon>Zoogloeaceae</taxon>
        <taxon>Zoogloea</taxon>
    </lineage>
</organism>
<comment type="caution">
    <text evidence="1">The sequence shown here is derived from an EMBL/GenBank/DDBJ whole genome shotgun (WGS) entry which is preliminary data.</text>
</comment>